<evidence type="ECO:0000313" key="1">
    <source>
        <dbReference type="EMBL" id="AKP51563.1"/>
    </source>
</evidence>
<dbReference type="Pfam" id="PF15418">
    <property type="entry name" value="DUF4625"/>
    <property type="match status" value="2"/>
</dbReference>
<gene>
    <name evidence="1" type="ORF">CA2015_2142</name>
</gene>
<accession>A0A0H4PFG7</accession>
<proteinExistence type="predicted"/>
<dbReference type="PROSITE" id="PS51257">
    <property type="entry name" value="PROKAR_LIPOPROTEIN"/>
    <property type="match status" value="1"/>
</dbReference>
<sequence length="256" mass="28622">MNRIRLTFIISLFALALFSCQEDEELIFDSPEITTFEMGEGSAHATEPVAYRGSDLHMEATILASAKVSSIKISIHGHDLEVGEGETAWDFSQTYTSEQYLSTSFEFHEHIDIPATAPVGEYHVVLEVTDIVGNISEIEGHLELRSLVHISGFEMDADVERGEDFHVEFLIAAAHGIHSITVDIHAHGLTPAAGEVVWEFDKVFEEGYHELSEVEFHEHIDVPANVTPGEYHVMFTVADEEGNEQEYDTYIEVVNN</sequence>
<dbReference type="EMBL" id="CP012040">
    <property type="protein sequence ID" value="AKP51563.1"/>
    <property type="molecule type" value="Genomic_DNA"/>
</dbReference>
<name>A0A0H4PFG7_9BACT</name>
<organism evidence="1 2">
    <name type="scientific">Cyclobacterium amurskyense</name>
    <dbReference type="NCBI Taxonomy" id="320787"/>
    <lineage>
        <taxon>Bacteria</taxon>
        <taxon>Pseudomonadati</taxon>
        <taxon>Bacteroidota</taxon>
        <taxon>Cytophagia</taxon>
        <taxon>Cytophagales</taxon>
        <taxon>Cyclobacteriaceae</taxon>
        <taxon>Cyclobacterium</taxon>
    </lineage>
</organism>
<dbReference type="InterPro" id="IPR027829">
    <property type="entry name" value="DUF4625"/>
</dbReference>
<dbReference type="STRING" id="320787.CA2015_2142"/>
<dbReference type="AlphaFoldDB" id="A0A0H4PFG7"/>
<dbReference type="PATRIC" id="fig|320787.5.peg.2353"/>
<dbReference type="OrthoDB" id="978436at2"/>
<dbReference type="RefSeq" id="WP_048641883.1">
    <property type="nucleotide sequence ID" value="NZ_CP012040.1"/>
</dbReference>
<keyword evidence="2" id="KW-1185">Reference proteome</keyword>
<evidence type="ECO:0000313" key="2">
    <source>
        <dbReference type="Proteomes" id="UP000036520"/>
    </source>
</evidence>
<dbReference type="Proteomes" id="UP000036520">
    <property type="component" value="Chromosome"/>
</dbReference>
<protein>
    <submittedName>
        <fullName evidence="1">Protein containing PKD domain-containing protein</fullName>
    </submittedName>
</protein>
<reference evidence="1 2" key="1">
    <citation type="submission" date="2015-07" db="EMBL/GenBank/DDBJ databases">
        <authorList>
            <person name="Kim K.M."/>
        </authorList>
    </citation>
    <scope>NUCLEOTIDE SEQUENCE [LARGE SCALE GENOMIC DNA]</scope>
    <source>
        <strain evidence="1 2">KCTC 12363</strain>
    </source>
</reference>
<dbReference type="KEGG" id="camu:CA2015_2142"/>